<dbReference type="Gene3D" id="2.60.40.150">
    <property type="entry name" value="C2 domain"/>
    <property type="match status" value="2"/>
</dbReference>
<proteinExistence type="inferred from homology"/>
<comment type="subcellular location">
    <subcellularLocation>
        <location evidence="1">Membrane</location>
        <topology evidence="1">Single-pass membrane protein</topology>
    </subcellularLocation>
</comment>
<dbReference type="SUPFAM" id="SSF49562">
    <property type="entry name" value="C2 domain (Calcium/lipid-binding domain, CaLB)"/>
    <property type="match status" value="2"/>
</dbReference>
<accession>A0A8C4WY60</accession>
<dbReference type="AlphaFoldDB" id="A0A8C4WY60"/>
<keyword evidence="6" id="KW-0106">Calcium</keyword>
<dbReference type="CDD" id="cd04037">
    <property type="entry name" value="C2E_Ferlin"/>
    <property type="match status" value="1"/>
</dbReference>
<evidence type="ECO:0000313" key="11">
    <source>
        <dbReference type="Ensembl" id="ENSEBUP00000019457.1"/>
    </source>
</evidence>
<evidence type="ECO:0000256" key="6">
    <source>
        <dbReference type="ARBA" id="ARBA00022837"/>
    </source>
</evidence>
<dbReference type="InterPro" id="IPR055072">
    <property type="entry name" value="Ferlin_DSRM"/>
</dbReference>
<keyword evidence="4" id="KW-0479">Metal-binding</keyword>
<dbReference type="CDD" id="cd08374">
    <property type="entry name" value="C2F_Ferlin"/>
    <property type="match status" value="1"/>
</dbReference>
<dbReference type="InterPro" id="IPR037724">
    <property type="entry name" value="C2E_Ferlin"/>
</dbReference>
<evidence type="ECO:0000256" key="3">
    <source>
        <dbReference type="ARBA" id="ARBA00022692"/>
    </source>
</evidence>
<dbReference type="GO" id="GO:0005509">
    <property type="term" value="F:calcium ion binding"/>
    <property type="evidence" value="ECO:0007669"/>
    <property type="project" value="TreeGrafter"/>
</dbReference>
<dbReference type="Pfam" id="PF22901">
    <property type="entry name" value="dsrm_Ferlin"/>
    <property type="match status" value="1"/>
</dbReference>
<dbReference type="GO" id="GO:0030672">
    <property type="term" value="C:synaptic vesicle membrane"/>
    <property type="evidence" value="ECO:0007669"/>
    <property type="project" value="TreeGrafter"/>
</dbReference>
<dbReference type="InterPro" id="IPR037721">
    <property type="entry name" value="Ferlin"/>
</dbReference>
<dbReference type="FunFam" id="2.60.40.150:FF:000009">
    <property type="entry name" value="dysferlin isoform X2"/>
    <property type="match status" value="1"/>
</dbReference>
<keyword evidence="7 9" id="KW-1133">Transmembrane helix</keyword>
<dbReference type="GO" id="GO:0007009">
    <property type="term" value="P:plasma membrane organization"/>
    <property type="evidence" value="ECO:0007669"/>
    <property type="project" value="TreeGrafter"/>
</dbReference>
<dbReference type="PANTHER" id="PTHR12546">
    <property type="entry name" value="FER-1-LIKE"/>
    <property type="match status" value="1"/>
</dbReference>
<reference evidence="11" key="2">
    <citation type="submission" date="2025-09" db="UniProtKB">
        <authorList>
            <consortium name="Ensembl"/>
        </authorList>
    </citation>
    <scope>IDENTIFICATION</scope>
</reference>
<dbReference type="Pfam" id="PF16165">
    <property type="entry name" value="Ferlin_C"/>
    <property type="match status" value="1"/>
</dbReference>
<dbReference type="GO" id="GO:0016082">
    <property type="term" value="P:synaptic vesicle priming"/>
    <property type="evidence" value="ECO:0007669"/>
    <property type="project" value="TreeGrafter"/>
</dbReference>
<keyword evidence="12" id="KW-1185">Reference proteome</keyword>
<dbReference type="FunFam" id="2.60.40.150:FF:000054">
    <property type="entry name" value="otoferlin isoform X2"/>
    <property type="match status" value="1"/>
</dbReference>
<evidence type="ECO:0000256" key="4">
    <source>
        <dbReference type="ARBA" id="ARBA00022723"/>
    </source>
</evidence>
<protein>
    <recommendedName>
        <fullName evidence="10">C2 domain-containing protein</fullName>
    </recommendedName>
</protein>
<organism evidence="11 12">
    <name type="scientific">Eptatretus burgeri</name>
    <name type="common">Inshore hagfish</name>
    <dbReference type="NCBI Taxonomy" id="7764"/>
    <lineage>
        <taxon>Eukaryota</taxon>
        <taxon>Metazoa</taxon>
        <taxon>Chordata</taxon>
        <taxon>Craniata</taxon>
        <taxon>Vertebrata</taxon>
        <taxon>Cyclostomata</taxon>
        <taxon>Myxini</taxon>
        <taxon>Myxiniformes</taxon>
        <taxon>Myxinidae</taxon>
        <taxon>Eptatretinae</taxon>
        <taxon>Eptatretus</taxon>
    </lineage>
</organism>
<name>A0A8C4WY60_EPTBU</name>
<dbReference type="PROSITE" id="PS50004">
    <property type="entry name" value="C2"/>
    <property type="match status" value="2"/>
</dbReference>
<evidence type="ECO:0000256" key="2">
    <source>
        <dbReference type="ARBA" id="ARBA00007561"/>
    </source>
</evidence>
<dbReference type="Proteomes" id="UP000694388">
    <property type="component" value="Unplaced"/>
</dbReference>
<feature type="domain" description="C2" evidence="10">
    <location>
        <begin position="36"/>
        <end position="165"/>
    </location>
</feature>
<dbReference type="InterPro" id="IPR035892">
    <property type="entry name" value="C2_domain_sf"/>
</dbReference>
<sequence>MLNKNNQKQKCPEKEVKRKMKMEELKGSLCVYKIPPHEEVIRDMSYDPQVGMFQAIPSNDPIAVLVRVYVVRANDLHPADVNGKADPYIVIRLGKHEIKDKDNYISKQLNPVFGKSFDIEATFPMDSMLTVAIYDWDLVGTDDLIGETKIDLENRLYSKHRATCGLSKHYSINGYNIWRDSMKPTQILAKLCKEAKLEPPQYGPEGRVRVGNRVYTGATEIDDENGHKKQTDEHVALVALQHWEEGLLPTGFKLVPEHIETRPLLHLEKPGMEQGRIEMWVDLFPADVPKPGPPLDISPRKPKSLELRIIIWNTDDVILEDDSLLTGEKSSDIFVRGWLKGQQEDKQDTDVHYNSVTGEGNFNWRFVYPFDYLVAEEKIVISKKEFVFSWDETEYKIPARLMLQVWDADHFSADDFLGAIELDLNRFPRGAKTSKLCSLEMLKTDGSIPVISIFKQKRIKGWWPFAARNDNDELELTGKVEAEMHLLTVEEAEKSPAGLGRNEPDPLEKPNRPDTSFMWFLTPLRSIRYLICHRYKWLIVKIVLALLLLAMLALFLYNMPGYIVKKMLGA</sequence>
<dbReference type="GO" id="GO:0035612">
    <property type="term" value="F:AP-2 adaptor complex binding"/>
    <property type="evidence" value="ECO:0007669"/>
    <property type="project" value="TreeGrafter"/>
</dbReference>
<reference evidence="11" key="1">
    <citation type="submission" date="2025-08" db="UniProtKB">
        <authorList>
            <consortium name="Ensembl"/>
        </authorList>
    </citation>
    <scope>IDENTIFICATION</scope>
</reference>
<keyword evidence="5" id="KW-0677">Repeat</keyword>
<dbReference type="SMART" id="SM00239">
    <property type="entry name" value="C2"/>
    <property type="match status" value="2"/>
</dbReference>
<feature type="domain" description="C2" evidence="10">
    <location>
        <begin position="289"/>
        <end position="437"/>
    </location>
</feature>
<keyword evidence="3 9" id="KW-0812">Transmembrane</keyword>
<dbReference type="InterPro" id="IPR000008">
    <property type="entry name" value="C2_dom"/>
</dbReference>
<evidence type="ECO:0000256" key="9">
    <source>
        <dbReference type="SAM" id="Phobius"/>
    </source>
</evidence>
<evidence type="ECO:0000256" key="8">
    <source>
        <dbReference type="ARBA" id="ARBA00023136"/>
    </source>
</evidence>
<feature type="transmembrane region" description="Helical" evidence="9">
    <location>
        <begin position="535"/>
        <end position="557"/>
    </location>
</feature>
<keyword evidence="8 9" id="KW-0472">Membrane</keyword>
<evidence type="ECO:0000256" key="1">
    <source>
        <dbReference type="ARBA" id="ARBA00004167"/>
    </source>
</evidence>
<dbReference type="GeneTree" id="ENSGT00940000155086"/>
<dbReference type="InterPro" id="IPR037725">
    <property type="entry name" value="C2F_Ferlin"/>
</dbReference>
<dbReference type="PANTHER" id="PTHR12546:SF32">
    <property type="entry name" value="OTOFERLIN"/>
    <property type="match status" value="1"/>
</dbReference>
<evidence type="ECO:0000313" key="12">
    <source>
        <dbReference type="Proteomes" id="UP000694388"/>
    </source>
</evidence>
<dbReference type="GO" id="GO:0048787">
    <property type="term" value="C:presynaptic active zone membrane"/>
    <property type="evidence" value="ECO:0007669"/>
    <property type="project" value="TreeGrafter"/>
</dbReference>
<evidence type="ECO:0000256" key="7">
    <source>
        <dbReference type="ARBA" id="ARBA00022989"/>
    </source>
</evidence>
<evidence type="ECO:0000259" key="10">
    <source>
        <dbReference type="PROSITE" id="PS50004"/>
    </source>
</evidence>
<dbReference type="Ensembl" id="ENSEBUT00000020034.1">
    <property type="protein sequence ID" value="ENSEBUP00000019457.1"/>
    <property type="gene ID" value="ENSEBUG00000012089.1"/>
</dbReference>
<dbReference type="Pfam" id="PF00168">
    <property type="entry name" value="C2"/>
    <property type="match status" value="1"/>
</dbReference>
<dbReference type="PRINTS" id="PR00360">
    <property type="entry name" value="C2DOMAIN"/>
</dbReference>
<evidence type="ECO:0000256" key="5">
    <source>
        <dbReference type="ARBA" id="ARBA00022737"/>
    </source>
</evidence>
<dbReference type="InterPro" id="IPR032362">
    <property type="entry name" value="Ferlin_C"/>
</dbReference>
<comment type="similarity">
    <text evidence="2">Belongs to the ferlin family.</text>
</comment>